<comment type="catalytic activity">
    <reaction evidence="6">
        <text>UDP-N-acetyl-alpha-D-glucosamine + ATP = UDP-N-acetyl-alpha-D-glucosamine 3'-phosphate + ADP + H(+)</text>
        <dbReference type="Rhea" id="RHEA:32671"/>
        <dbReference type="ChEBI" id="CHEBI:15378"/>
        <dbReference type="ChEBI" id="CHEBI:30616"/>
        <dbReference type="ChEBI" id="CHEBI:57705"/>
        <dbReference type="ChEBI" id="CHEBI:64353"/>
        <dbReference type="ChEBI" id="CHEBI:456216"/>
        <dbReference type="EC" id="2.7.1.176"/>
    </reaction>
</comment>
<evidence type="ECO:0000313" key="10">
    <source>
        <dbReference type="Proteomes" id="UP000319825"/>
    </source>
</evidence>
<sequence length="334" mass="36958">MTDHHDGVLSEEANERIFREQIVPMFLTGAPTREHPVLVIVGGQTGAGKTAVTAMVKRALGASSGFININMDFYNPMHPSFHRWQAEDETTASAKVRPDGERWWDKAQQYAIDNRCHVVLESAMRYPSEFEDIARRFHNAGYRVEVAIVAVPEALSRLGILHRYWEEVQEVGRGRLIDTAIHDECYRGVIRGAQAVDTQALAHAAFAFRRSGEVVYANAVTADGTWQRPAALAAAITAEHHRPWPPGEQAWYLNNSQQLRAAIDPRWHATLAAIDAAAAPLMTRATSPVAQVTALAIHGSTRRALQPRTESPAIPRPSPAADRTAHHQQPTAER</sequence>
<protein>
    <recommendedName>
        <fullName evidence="5">UDP-N-acetylglucosamine kinase</fullName>
        <ecNumber evidence="2">2.7.1.176</ecNumber>
    </recommendedName>
    <alternativeName>
        <fullName evidence="5">UDP-N-acetylglucosamine kinase</fullName>
    </alternativeName>
</protein>
<dbReference type="RefSeq" id="WP_145777923.1">
    <property type="nucleotide sequence ID" value="NZ_BAAATQ010000061.1"/>
</dbReference>
<dbReference type="GO" id="GO:0016301">
    <property type="term" value="F:kinase activity"/>
    <property type="evidence" value="ECO:0007669"/>
    <property type="project" value="InterPro"/>
</dbReference>
<dbReference type="EC" id="2.7.1.176" evidence="2"/>
<keyword evidence="10" id="KW-1185">Reference proteome</keyword>
<reference evidence="9 10" key="1">
    <citation type="submission" date="2019-07" db="EMBL/GenBank/DDBJ databases">
        <title>R&amp;d 2014.</title>
        <authorList>
            <person name="Klenk H.-P."/>
        </authorList>
    </citation>
    <scope>NUCLEOTIDE SEQUENCE [LARGE SCALE GENOMIC DNA]</scope>
    <source>
        <strain evidence="9 10">DSM 43868</strain>
    </source>
</reference>
<dbReference type="Pfam" id="PF06414">
    <property type="entry name" value="Zeta_toxin"/>
    <property type="match status" value="1"/>
</dbReference>
<evidence type="ECO:0000256" key="5">
    <source>
        <dbReference type="ARBA" id="ARBA00032897"/>
    </source>
</evidence>
<dbReference type="InterPro" id="IPR027417">
    <property type="entry name" value="P-loop_NTPase"/>
</dbReference>
<dbReference type="GO" id="GO:0005524">
    <property type="term" value="F:ATP binding"/>
    <property type="evidence" value="ECO:0007669"/>
    <property type="project" value="UniProtKB-KW"/>
</dbReference>
<evidence type="ECO:0000259" key="8">
    <source>
        <dbReference type="Pfam" id="PF06414"/>
    </source>
</evidence>
<gene>
    <name evidence="9" type="ORF">JD77_06376</name>
</gene>
<dbReference type="EMBL" id="VLKE01000002">
    <property type="protein sequence ID" value="TWH62325.1"/>
    <property type="molecule type" value="Genomic_DNA"/>
</dbReference>
<keyword evidence="3" id="KW-0547">Nucleotide-binding</keyword>
<evidence type="ECO:0000256" key="7">
    <source>
        <dbReference type="SAM" id="MobiDB-lite"/>
    </source>
</evidence>
<organism evidence="9 10">
    <name type="scientific">Micromonospora olivasterospora</name>
    <dbReference type="NCBI Taxonomy" id="1880"/>
    <lineage>
        <taxon>Bacteria</taxon>
        <taxon>Bacillati</taxon>
        <taxon>Actinomycetota</taxon>
        <taxon>Actinomycetes</taxon>
        <taxon>Micromonosporales</taxon>
        <taxon>Micromonosporaceae</taxon>
        <taxon>Micromonospora</taxon>
    </lineage>
</organism>
<dbReference type="AlphaFoldDB" id="A0A562HV80"/>
<comment type="caution">
    <text evidence="9">The sequence shown here is derived from an EMBL/GenBank/DDBJ whole genome shotgun (WGS) entry which is preliminary data.</text>
</comment>
<keyword evidence="4" id="KW-0067">ATP-binding</keyword>
<evidence type="ECO:0000256" key="6">
    <source>
        <dbReference type="ARBA" id="ARBA00048178"/>
    </source>
</evidence>
<proteinExistence type="inferred from homology"/>
<evidence type="ECO:0000256" key="1">
    <source>
        <dbReference type="ARBA" id="ARBA00009104"/>
    </source>
</evidence>
<feature type="region of interest" description="Disordered" evidence="7">
    <location>
        <begin position="300"/>
        <end position="334"/>
    </location>
</feature>
<feature type="domain" description="Zeta toxin" evidence="8">
    <location>
        <begin position="31"/>
        <end position="220"/>
    </location>
</feature>
<dbReference type="SUPFAM" id="SSF52540">
    <property type="entry name" value="P-loop containing nucleoside triphosphate hydrolases"/>
    <property type="match status" value="1"/>
</dbReference>
<name>A0A562HV80_MICOL</name>
<evidence type="ECO:0000313" key="9">
    <source>
        <dbReference type="EMBL" id="TWH62325.1"/>
    </source>
</evidence>
<dbReference type="InterPro" id="IPR010488">
    <property type="entry name" value="Zeta_toxin_domain"/>
</dbReference>
<evidence type="ECO:0000256" key="2">
    <source>
        <dbReference type="ARBA" id="ARBA00011963"/>
    </source>
</evidence>
<evidence type="ECO:0000256" key="4">
    <source>
        <dbReference type="ARBA" id="ARBA00022840"/>
    </source>
</evidence>
<accession>A0A562HV80</accession>
<dbReference type="Proteomes" id="UP000319825">
    <property type="component" value="Unassembled WGS sequence"/>
</dbReference>
<dbReference type="OrthoDB" id="4516745at2"/>
<comment type="similarity">
    <text evidence="1">Belongs to the zeta toxin family.</text>
</comment>
<dbReference type="Gene3D" id="3.40.50.300">
    <property type="entry name" value="P-loop containing nucleotide triphosphate hydrolases"/>
    <property type="match status" value="1"/>
</dbReference>
<evidence type="ECO:0000256" key="3">
    <source>
        <dbReference type="ARBA" id="ARBA00022741"/>
    </source>
</evidence>